<reference evidence="17" key="1">
    <citation type="journal article" date="2021" name="Evol. Appl.">
        <title>The genome of the Pyrenean desman and the effects of bottlenecks and inbreeding on the genomic landscape of an endangered species.</title>
        <authorList>
            <person name="Escoda L."/>
            <person name="Castresana J."/>
        </authorList>
    </citation>
    <scope>NUCLEOTIDE SEQUENCE</scope>
    <source>
        <strain evidence="17">IBE-C5619</strain>
    </source>
</reference>
<evidence type="ECO:0000256" key="7">
    <source>
        <dbReference type="ARBA" id="ARBA00023157"/>
    </source>
</evidence>
<dbReference type="PANTHER" id="PTHR10269:SF15">
    <property type="entry name" value="GDNF FAMILY RECEPTOR ALPHA-3"/>
    <property type="match status" value="1"/>
</dbReference>
<evidence type="ECO:0000256" key="12">
    <source>
        <dbReference type="ARBA" id="ARBA00065057"/>
    </source>
</evidence>
<evidence type="ECO:0000256" key="11">
    <source>
        <dbReference type="ARBA" id="ARBA00053965"/>
    </source>
</evidence>
<keyword evidence="8 17" id="KW-0675">Receptor</keyword>
<dbReference type="AlphaFoldDB" id="A0A8J5ZXF5"/>
<evidence type="ECO:0000256" key="15">
    <source>
        <dbReference type="SAM" id="SignalP"/>
    </source>
</evidence>
<comment type="subcellular location">
    <subcellularLocation>
        <location evidence="1">Cell membrane</location>
        <topology evidence="1">Lipid-anchor</topology>
        <topology evidence="1">GPI-anchor</topology>
    </subcellularLocation>
</comment>
<evidence type="ECO:0000256" key="8">
    <source>
        <dbReference type="ARBA" id="ARBA00023170"/>
    </source>
</evidence>
<dbReference type="FunFam" id="1.10.220.110:FF:000002">
    <property type="entry name" value="GDNF family receptor alpha 3"/>
    <property type="match status" value="1"/>
</dbReference>
<dbReference type="InterPro" id="IPR037193">
    <property type="entry name" value="GDNF_alpha"/>
</dbReference>
<feature type="domain" description="GDNF/GAS1" evidence="16">
    <location>
        <begin position="267"/>
        <end position="359"/>
    </location>
</feature>
<organism evidence="17 18">
    <name type="scientific">Galemys pyrenaicus</name>
    <name type="common">Iberian desman</name>
    <name type="synonym">Pyrenean desman</name>
    <dbReference type="NCBI Taxonomy" id="202257"/>
    <lineage>
        <taxon>Eukaryota</taxon>
        <taxon>Metazoa</taxon>
        <taxon>Chordata</taxon>
        <taxon>Craniata</taxon>
        <taxon>Vertebrata</taxon>
        <taxon>Euteleostomi</taxon>
        <taxon>Mammalia</taxon>
        <taxon>Eutheria</taxon>
        <taxon>Laurasiatheria</taxon>
        <taxon>Eulipotyphla</taxon>
        <taxon>Talpidae</taxon>
        <taxon>Galemys</taxon>
    </lineage>
</organism>
<keyword evidence="14" id="KW-0812">Transmembrane</keyword>
<feature type="chain" id="PRO_5035145183" description="GDNF family receptor alpha-3" evidence="15">
    <location>
        <begin position="27"/>
        <end position="431"/>
    </location>
</feature>
<gene>
    <name evidence="17" type="ORF">J0S82_000786</name>
</gene>
<comment type="similarity">
    <text evidence="2">Belongs to the GDNFR family.</text>
</comment>
<dbReference type="PRINTS" id="PR01316">
    <property type="entry name" value="GDNFRECEPTOR"/>
</dbReference>
<keyword evidence="6 14" id="KW-0472">Membrane</keyword>
<evidence type="ECO:0000256" key="4">
    <source>
        <dbReference type="ARBA" id="ARBA00022622"/>
    </source>
</evidence>
<evidence type="ECO:0000256" key="3">
    <source>
        <dbReference type="ARBA" id="ARBA00022475"/>
    </source>
</evidence>
<accession>A0A8J5ZXF5</accession>
<dbReference type="Proteomes" id="UP000700334">
    <property type="component" value="Unassembled WGS sequence"/>
</dbReference>
<feature type="transmembrane region" description="Helical" evidence="14">
    <location>
        <begin position="398"/>
        <end position="419"/>
    </location>
</feature>
<dbReference type="EMBL" id="JAGFMF010012151">
    <property type="protein sequence ID" value="KAG8506560.1"/>
    <property type="molecule type" value="Genomic_DNA"/>
</dbReference>
<keyword evidence="7" id="KW-1015">Disulfide bond</keyword>
<evidence type="ECO:0000256" key="2">
    <source>
        <dbReference type="ARBA" id="ARBA00005961"/>
    </source>
</evidence>
<dbReference type="InterPro" id="IPR016017">
    <property type="entry name" value="GDNF/GAS1"/>
</dbReference>
<keyword evidence="3" id="KW-1003">Cell membrane</keyword>
<dbReference type="GO" id="GO:0007169">
    <property type="term" value="P:cell surface receptor protein tyrosine kinase signaling pathway"/>
    <property type="evidence" value="ECO:0007669"/>
    <property type="project" value="UniProtKB-ARBA"/>
</dbReference>
<keyword evidence="18" id="KW-1185">Reference proteome</keyword>
<feature type="signal peptide" evidence="15">
    <location>
        <begin position="1"/>
        <end position="26"/>
    </location>
</feature>
<keyword evidence="4" id="KW-0336">GPI-anchor</keyword>
<evidence type="ECO:0000256" key="5">
    <source>
        <dbReference type="ARBA" id="ARBA00022729"/>
    </source>
</evidence>
<dbReference type="GO" id="GO:0007399">
    <property type="term" value="P:nervous system development"/>
    <property type="evidence" value="ECO:0007669"/>
    <property type="project" value="UniProtKB-ARBA"/>
</dbReference>
<protein>
    <recommendedName>
        <fullName evidence="13">GDNF family receptor alpha-3</fullName>
    </recommendedName>
</protein>
<proteinExistence type="inferred from homology"/>
<evidence type="ECO:0000256" key="14">
    <source>
        <dbReference type="SAM" id="Phobius"/>
    </source>
</evidence>
<dbReference type="GO" id="GO:0004888">
    <property type="term" value="F:transmembrane signaling receptor activity"/>
    <property type="evidence" value="ECO:0007669"/>
    <property type="project" value="UniProtKB-ARBA"/>
</dbReference>
<evidence type="ECO:0000259" key="16">
    <source>
        <dbReference type="SMART" id="SM00907"/>
    </source>
</evidence>
<keyword evidence="9" id="KW-0325">Glycoprotein</keyword>
<evidence type="ECO:0000256" key="9">
    <source>
        <dbReference type="ARBA" id="ARBA00023180"/>
    </source>
</evidence>
<evidence type="ECO:0000256" key="10">
    <source>
        <dbReference type="ARBA" id="ARBA00023288"/>
    </source>
</evidence>
<dbReference type="InterPro" id="IPR003438">
    <property type="entry name" value="GDNF_rcpt"/>
</dbReference>
<feature type="domain" description="GDNF/GAS1" evidence="16">
    <location>
        <begin position="181"/>
        <end position="258"/>
    </location>
</feature>
<dbReference type="SUPFAM" id="SSF110035">
    <property type="entry name" value="GDNF receptor-like"/>
    <property type="match status" value="1"/>
</dbReference>
<keyword evidence="14" id="KW-1133">Transmembrane helix</keyword>
<evidence type="ECO:0000256" key="13">
    <source>
        <dbReference type="ARBA" id="ARBA00068649"/>
    </source>
</evidence>
<evidence type="ECO:0000256" key="6">
    <source>
        <dbReference type="ARBA" id="ARBA00023136"/>
    </source>
</evidence>
<dbReference type="PANTHER" id="PTHR10269">
    <property type="entry name" value="GDNF RECEPTOR ALPHA"/>
    <property type="match status" value="1"/>
</dbReference>
<comment type="subunit">
    <text evidence="12">Interacts with ARTN ligand and RET: forms a 2:2:2 ternary complex composed of ARTN ligand, GFRA3 and RET receptor. Interacts with SORL1.</text>
</comment>
<dbReference type="SMART" id="SM00907">
    <property type="entry name" value="GDNF"/>
    <property type="match status" value="3"/>
</dbReference>
<dbReference type="GO" id="GO:0009897">
    <property type="term" value="C:external side of plasma membrane"/>
    <property type="evidence" value="ECO:0007669"/>
    <property type="project" value="TreeGrafter"/>
</dbReference>
<dbReference type="GO" id="GO:0043235">
    <property type="term" value="C:receptor complex"/>
    <property type="evidence" value="ECO:0007669"/>
    <property type="project" value="TreeGrafter"/>
</dbReference>
<keyword evidence="10" id="KW-0449">Lipoprotein</keyword>
<comment type="caution">
    <text evidence="17">The sequence shown here is derived from an EMBL/GenBank/DDBJ whole genome shotgun (WGS) entry which is preliminary data.</text>
</comment>
<dbReference type="Gene3D" id="1.10.220.110">
    <property type="entry name" value="GDNF binding domain"/>
    <property type="match status" value="1"/>
</dbReference>
<dbReference type="Pfam" id="PF02351">
    <property type="entry name" value="GDNF"/>
    <property type="match status" value="3"/>
</dbReference>
<sequence>MARPQRLRPTLLPVFLLLLLLPLLLGAELVLLDSYFDLIETHLVSLIATGDPLPTEGRFMNSCIQARKKCQADSTCGAAYHHLNSCISNNSTPLAPEEPSIPANCLDTAQQLRNSSLMTCTCYRRMKNQAACLDIFWTVHRARSLGNYELDISPYEDTVTRKPWKMNVSKLNMLKPDSDLCLKFAMLCTLNDKCDRLRKAYVEVCSGSRCQRHSCLRQLRTFFEKAPEHLTEGLLLCPCAPADQGCGQRRRNTIAPSCALPSGVPNCLDLRHLCLSDSLCRSRLVDFQTHCHPMDILGICATESSRCLQAYMGLIGTVMTPNFVSSVNTSVALSCTCRGNGNLQEDCKQLERSFSNNPCLMKAIAAKMRSHSQLFSQDWADSTFSVMEHQNKNPALRLQSWVISLFSCILALILLLSLCKQHKQQQTFIDR</sequence>
<evidence type="ECO:0000313" key="17">
    <source>
        <dbReference type="EMBL" id="KAG8506560.1"/>
    </source>
</evidence>
<dbReference type="OrthoDB" id="9894700at2759"/>
<keyword evidence="5 15" id="KW-0732">Signal</keyword>
<comment type="function">
    <text evidence="11">Receptor for artemin (ARTN), a growth factor that supports the survival of sensory and sympathetic peripheral neurons. ARTN-binding leads to autophosphorylation and activation of the RET receptor.</text>
</comment>
<feature type="domain" description="GDNF/GAS1" evidence="16">
    <location>
        <begin position="63"/>
        <end position="144"/>
    </location>
</feature>
<name>A0A8J5ZXF5_GALPY</name>
<evidence type="ECO:0000256" key="1">
    <source>
        <dbReference type="ARBA" id="ARBA00004609"/>
    </source>
</evidence>
<evidence type="ECO:0000313" key="18">
    <source>
        <dbReference type="Proteomes" id="UP000700334"/>
    </source>
</evidence>